<comment type="similarity">
    <text evidence="2">Belongs to the EamA transporter family.</text>
</comment>
<feature type="domain" description="EamA" evidence="8">
    <location>
        <begin position="162"/>
        <end position="293"/>
    </location>
</feature>
<feature type="transmembrane region" description="Helical" evidence="7">
    <location>
        <begin position="36"/>
        <end position="55"/>
    </location>
</feature>
<keyword evidence="4 7" id="KW-0812">Transmembrane</keyword>
<dbReference type="Proteomes" id="UP000824123">
    <property type="component" value="Unassembled WGS sequence"/>
</dbReference>
<dbReference type="GO" id="GO:0005886">
    <property type="term" value="C:plasma membrane"/>
    <property type="evidence" value="ECO:0007669"/>
    <property type="project" value="UniProtKB-SubCell"/>
</dbReference>
<reference evidence="9" key="1">
    <citation type="submission" date="2020-10" db="EMBL/GenBank/DDBJ databases">
        <authorList>
            <person name="Gilroy R."/>
        </authorList>
    </citation>
    <scope>NUCLEOTIDE SEQUENCE</scope>
    <source>
        <strain evidence="9">ChiSxjej2B14-8506</strain>
    </source>
</reference>
<sequence length="316" mass="33274">MSLKLRSSLLLLLAAFIWGTAFVAQSIGMNYIGPHTFGGIRFIIGGLVLLPLIAFRTRRGQDATPQIAAQLGSPRRAKRALTLAGLCCGTALFCASTLQQIGLIDTDAGKAGFITALYIVLVPVVGLLLGKRVTRVVAISVGMALIGLYLLCVGGDFTLSTTDLYLLACALCFTVHIIIIDRFAELVDPVRLSSAQFFVSGALSLVCMFIFEQPDMSAILNCAGPILYAGVLSSGVAYTLQIVGQRHTPPATASLLMSFESVFSVLAGAVVLGETLTARESAGCAIMFAAILLSQLGDVALTRLRARRAQRSGLSG</sequence>
<reference evidence="9" key="2">
    <citation type="journal article" date="2021" name="PeerJ">
        <title>Extensive microbial diversity within the chicken gut microbiome revealed by metagenomics and culture.</title>
        <authorList>
            <person name="Gilroy R."/>
            <person name="Ravi A."/>
            <person name="Getino M."/>
            <person name="Pursley I."/>
            <person name="Horton D.L."/>
            <person name="Alikhan N.F."/>
            <person name="Baker D."/>
            <person name="Gharbi K."/>
            <person name="Hall N."/>
            <person name="Watson M."/>
            <person name="Adriaenssens E.M."/>
            <person name="Foster-Nyarko E."/>
            <person name="Jarju S."/>
            <person name="Secka A."/>
            <person name="Antonio M."/>
            <person name="Oren A."/>
            <person name="Chaudhuri R.R."/>
            <person name="La Ragione R."/>
            <person name="Hildebrand F."/>
            <person name="Pallen M.J."/>
        </authorList>
    </citation>
    <scope>NUCLEOTIDE SEQUENCE</scope>
    <source>
        <strain evidence="9">ChiSxjej2B14-8506</strain>
    </source>
</reference>
<evidence type="ECO:0000256" key="1">
    <source>
        <dbReference type="ARBA" id="ARBA00004651"/>
    </source>
</evidence>
<evidence type="ECO:0000313" key="9">
    <source>
        <dbReference type="EMBL" id="HIU46106.1"/>
    </source>
</evidence>
<name>A0A9D1LQG0_9FIRM</name>
<feature type="domain" description="EamA" evidence="8">
    <location>
        <begin position="8"/>
        <end position="151"/>
    </location>
</feature>
<evidence type="ECO:0000256" key="7">
    <source>
        <dbReference type="SAM" id="Phobius"/>
    </source>
</evidence>
<evidence type="ECO:0000256" key="3">
    <source>
        <dbReference type="ARBA" id="ARBA00022475"/>
    </source>
</evidence>
<evidence type="ECO:0000259" key="8">
    <source>
        <dbReference type="Pfam" id="PF00892"/>
    </source>
</evidence>
<dbReference type="AlphaFoldDB" id="A0A9D1LQG0"/>
<feature type="transmembrane region" description="Helical" evidence="7">
    <location>
        <begin position="136"/>
        <end position="158"/>
    </location>
</feature>
<feature type="transmembrane region" description="Helical" evidence="7">
    <location>
        <begin position="217"/>
        <end position="240"/>
    </location>
</feature>
<evidence type="ECO:0000256" key="2">
    <source>
        <dbReference type="ARBA" id="ARBA00007362"/>
    </source>
</evidence>
<feature type="transmembrane region" description="Helical" evidence="7">
    <location>
        <begin position="80"/>
        <end position="99"/>
    </location>
</feature>
<comment type="caution">
    <text evidence="9">The sequence shown here is derived from an EMBL/GenBank/DDBJ whole genome shotgun (WGS) entry which is preliminary data.</text>
</comment>
<organism evidence="9 10">
    <name type="scientific">Candidatus Fimadaptatus faecigallinarum</name>
    <dbReference type="NCBI Taxonomy" id="2840814"/>
    <lineage>
        <taxon>Bacteria</taxon>
        <taxon>Bacillati</taxon>
        <taxon>Bacillota</taxon>
        <taxon>Clostridia</taxon>
        <taxon>Eubacteriales</taxon>
        <taxon>Candidatus Fimadaptatus</taxon>
    </lineage>
</organism>
<protein>
    <submittedName>
        <fullName evidence="9">DMT family transporter</fullName>
    </submittedName>
</protein>
<feature type="transmembrane region" description="Helical" evidence="7">
    <location>
        <begin position="252"/>
        <end position="273"/>
    </location>
</feature>
<dbReference type="Pfam" id="PF00892">
    <property type="entry name" value="EamA"/>
    <property type="match status" value="2"/>
</dbReference>
<dbReference type="InterPro" id="IPR037185">
    <property type="entry name" value="EmrE-like"/>
</dbReference>
<comment type="subcellular location">
    <subcellularLocation>
        <location evidence="1">Cell membrane</location>
        <topology evidence="1">Multi-pass membrane protein</topology>
    </subcellularLocation>
</comment>
<dbReference type="EMBL" id="DVNK01000021">
    <property type="protein sequence ID" value="HIU46106.1"/>
    <property type="molecule type" value="Genomic_DNA"/>
</dbReference>
<feature type="transmembrane region" description="Helical" evidence="7">
    <location>
        <begin position="285"/>
        <end position="304"/>
    </location>
</feature>
<dbReference type="InterPro" id="IPR051258">
    <property type="entry name" value="Diverse_Substrate_Transporter"/>
</dbReference>
<evidence type="ECO:0000313" key="10">
    <source>
        <dbReference type="Proteomes" id="UP000824123"/>
    </source>
</evidence>
<accession>A0A9D1LQG0</accession>
<dbReference type="SUPFAM" id="SSF103481">
    <property type="entry name" value="Multidrug resistance efflux transporter EmrE"/>
    <property type="match status" value="2"/>
</dbReference>
<dbReference type="InterPro" id="IPR000620">
    <property type="entry name" value="EamA_dom"/>
</dbReference>
<feature type="transmembrane region" description="Helical" evidence="7">
    <location>
        <begin position="111"/>
        <end position="129"/>
    </location>
</feature>
<keyword evidence="6 7" id="KW-0472">Membrane</keyword>
<evidence type="ECO:0000256" key="6">
    <source>
        <dbReference type="ARBA" id="ARBA00023136"/>
    </source>
</evidence>
<feature type="transmembrane region" description="Helical" evidence="7">
    <location>
        <begin position="192"/>
        <end position="211"/>
    </location>
</feature>
<evidence type="ECO:0000256" key="5">
    <source>
        <dbReference type="ARBA" id="ARBA00022989"/>
    </source>
</evidence>
<evidence type="ECO:0000256" key="4">
    <source>
        <dbReference type="ARBA" id="ARBA00022692"/>
    </source>
</evidence>
<keyword evidence="5 7" id="KW-1133">Transmembrane helix</keyword>
<gene>
    <name evidence="9" type="ORF">IAC59_02480</name>
</gene>
<feature type="transmembrane region" description="Helical" evidence="7">
    <location>
        <begin position="164"/>
        <end position="180"/>
    </location>
</feature>
<proteinExistence type="inferred from homology"/>
<keyword evidence="3" id="KW-1003">Cell membrane</keyword>
<dbReference type="PANTHER" id="PTHR42920:SF5">
    <property type="entry name" value="EAMA DOMAIN-CONTAINING PROTEIN"/>
    <property type="match status" value="1"/>
</dbReference>
<dbReference type="PANTHER" id="PTHR42920">
    <property type="entry name" value="OS03G0707200 PROTEIN-RELATED"/>
    <property type="match status" value="1"/>
</dbReference>